<dbReference type="RefSeq" id="WP_208848215.1">
    <property type="nucleotide sequence ID" value="NZ_JAGGDJ010000009.1"/>
</dbReference>
<proteinExistence type="predicted"/>
<keyword evidence="1" id="KW-0489">Methyltransferase</keyword>
<organism evidence="1 2">
    <name type="scientific">Paenibacillus artemisiicola</name>
    <dbReference type="NCBI Taxonomy" id="1172618"/>
    <lineage>
        <taxon>Bacteria</taxon>
        <taxon>Bacillati</taxon>
        <taxon>Bacillota</taxon>
        <taxon>Bacilli</taxon>
        <taxon>Bacillales</taxon>
        <taxon>Paenibacillaceae</taxon>
        <taxon>Paenibacillus</taxon>
    </lineage>
</organism>
<dbReference type="GO" id="GO:0032259">
    <property type="term" value="P:methylation"/>
    <property type="evidence" value="ECO:0007669"/>
    <property type="project" value="UniProtKB-KW"/>
</dbReference>
<keyword evidence="1" id="KW-0808">Transferase</keyword>
<evidence type="ECO:0000313" key="2">
    <source>
        <dbReference type="Proteomes" id="UP000670947"/>
    </source>
</evidence>
<name>A0ABS3WAK3_9BACL</name>
<gene>
    <name evidence="1" type="ORF">I8J29_14100</name>
</gene>
<dbReference type="EMBL" id="JAGGDJ010000009">
    <property type="protein sequence ID" value="MBO7745340.1"/>
    <property type="molecule type" value="Genomic_DNA"/>
</dbReference>
<dbReference type="GO" id="GO:0008168">
    <property type="term" value="F:methyltransferase activity"/>
    <property type="evidence" value="ECO:0007669"/>
    <property type="project" value="UniProtKB-KW"/>
</dbReference>
<dbReference type="InterPro" id="IPR029063">
    <property type="entry name" value="SAM-dependent_MTases_sf"/>
</dbReference>
<sequence>MAYVTDNRNFLALLTERLTETESLLDVGSGPCLILDDLPYAHIVAMDVHRPYLLNRATTSGHILPLNADARLMEQFFIPKTFSAVSFMDSIEHFGKHDALKMLRDAELIAKKQVIVFTPRGFFPQANVDHYGLNGEEFQTHRSGWEPEEFEELGFDVVVMKGQHDRRNPVFVRSFGEDHPPVDALLAIKNV</sequence>
<dbReference type="SUPFAM" id="SSF53335">
    <property type="entry name" value="S-adenosyl-L-methionine-dependent methyltransferases"/>
    <property type="match status" value="1"/>
</dbReference>
<evidence type="ECO:0000313" key="1">
    <source>
        <dbReference type="EMBL" id="MBO7745340.1"/>
    </source>
</evidence>
<accession>A0ABS3WAK3</accession>
<protein>
    <submittedName>
        <fullName evidence="1">Class I SAM-dependent methyltransferase</fullName>
    </submittedName>
</protein>
<dbReference type="Proteomes" id="UP000670947">
    <property type="component" value="Unassembled WGS sequence"/>
</dbReference>
<keyword evidence="2" id="KW-1185">Reference proteome</keyword>
<comment type="caution">
    <text evidence="1">The sequence shown here is derived from an EMBL/GenBank/DDBJ whole genome shotgun (WGS) entry which is preliminary data.</text>
</comment>
<dbReference type="Gene3D" id="3.40.50.150">
    <property type="entry name" value="Vaccinia Virus protein VP39"/>
    <property type="match status" value="1"/>
</dbReference>
<reference evidence="1 2" key="1">
    <citation type="submission" date="2021-03" db="EMBL/GenBank/DDBJ databases">
        <title>Paenibacillus artemisicola MWE-103 whole genome sequence.</title>
        <authorList>
            <person name="Ham Y.J."/>
        </authorList>
    </citation>
    <scope>NUCLEOTIDE SEQUENCE [LARGE SCALE GENOMIC DNA]</scope>
    <source>
        <strain evidence="1 2">MWE-103</strain>
    </source>
</reference>